<keyword evidence="1" id="KW-0472">Membrane</keyword>
<organism evidence="2">
    <name type="scientific">Arundo donax</name>
    <name type="common">Giant reed</name>
    <name type="synonym">Donax arundinaceus</name>
    <dbReference type="NCBI Taxonomy" id="35708"/>
    <lineage>
        <taxon>Eukaryota</taxon>
        <taxon>Viridiplantae</taxon>
        <taxon>Streptophyta</taxon>
        <taxon>Embryophyta</taxon>
        <taxon>Tracheophyta</taxon>
        <taxon>Spermatophyta</taxon>
        <taxon>Magnoliopsida</taxon>
        <taxon>Liliopsida</taxon>
        <taxon>Poales</taxon>
        <taxon>Poaceae</taxon>
        <taxon>PACMAD clade</taxon>
        <taxon>Arundinoideae</taxon>
        <taxon>Arundineae</taxon>
        <taxon>Arundo</taxon>
    </lineage>
</organism>
<name>A0A0A9GIS9_ARUDO</name>
<accession>A0A0A9GIS9</accession>
<dbReference type="AlphaFoldDB" id="A0A0A9GIS9"/>
<reference evidence="2" key="1">
    <citation type="submission" date="2014-09" db="EMBL/GenBank/DDBJ databases">
        <authorList>
            <person name="Magalhaes I.L.F."/>
            <person name="Oliveira U."/>
            <person name="Santos F.R."/>
            <person name="Vidigal T.H.D.A."/>
            <person name="Brescovit A.D."/>
            <person name="Santos A.J."/>
        </authorList>
    </citation>
    <scope>NUCLEOTIDE SEQUENCE</scope>
    <source>
        <tissue evidence="2">Shoot tissue taken approximately 20 cm above the soil surface</tissue>
    </source>
</reference>
<protein>
    <submittedName>
        <fullName evidence="2">Uncharacterized protein</fullName>
    </submittedName>
</protein>
<keyword evidence="1" id="KW-1133">Transmembrane helix</keyword>
<reference evidence="2" key="2">
    <citation type="journal article" date="2015" name="Data Brief">
        <title>Shoot transcriptome of the giant reed, Arundo donax.</title>
        <authorList>
            <person name="Barrero R.A."/>
            <person name="Guerrero F.D."/>
            <person name="Moolhuijzen P."/>
            <person name="Goolsby J.A."/>
            <person name="Tidwell J."/>
            <person name="Bellgard S.E."/>
            <person name="Bellgard M.I."/>
        </authorList>
    </citation>
    <scope>NUCLEOTIDE SEQUENCE</scope>
    <source>
        <tissue evidence="2">Shoot tissue taken approximately 20 cm above the soil surface</tissue>
    </source>
</reference>
<evidence type="ECO:0000313" key="2">
    <source>
        <dbReference type="EMBL" id="JAE22441.1"/>
    </source>
</evidence>
<feature type="transmembrane region" description="Helical" evidence="1">
    <location>
        <begin position="33"/>
        <end position="56"/>
    </location>
</feature>
<dbReference type="EMBL" id="GBRH01175455">
    <property type="protein sequence ID" value="JAE22441.1"/>
    <property type="molecule type" value="Transcribed_RNA"/>
</dbReference>
<evidence type="ECO:0000256" key="1">
    <source>
        <dbReference type="SAM" id="Phobius"/>
    </source>
</evidence>
<keyword evidence="1" id="KW-0812">Transmembrane</keyword>
<sequence>MSLAQTICRFVWKARNPWYRQPLGHRRWHWHQVVQGVACQMAIVGAGVFSAFPSLIRGLVGTTSTRTHMVGSVRTMPALGGGITSRWMSFWLLIVDTWLMELWCLVPWCM</sequence>
<proteinExistence type="predicted"/>
<feature type="transmembrane region" description="Helical" evidence="1">
    <location>
        <begin position="88"/>
        <end position="109"/>
    </location>
</feature>